<sequence>MLVAWLLGLLFSESDPGETTLRRHHTAGKMSTQEEKGGWFDALTTPLNACSLETYFPITRDDGINSSSDKPSDVPLVVGCYQLNESSQSDPEDPDTASSSAGSSRCGELRLHMIPTPSTSKTEMQFGDAACVLQMESGVLDGKWKRRRKNNQTAVEIPLFASACASGSIHIHGLEKNMSTDSTTDTTSWSLNHLASTEDGRSDTGLCLALAWNDYLNESEDQIVSSYSNGEVAIHQVSYHGDTNKAPKLEETHRWNAHTLFGCPSEVWTCSFLRGAENVVLSGADDCSMKVWDIRQTQRPVHKVGDREFEAGVTAISSHPSLDNIFAVGSYDEHVRLYDYRKMAEPLSKVSVGGGVWRIKWHPSTWSGESSCRGKLLVAAMHGGCRIVNFPSLDGGVEEYTAEEADVLSEFTAHESMAYGADWISFGSPELEAAASCSFYDRKAFIWE</sequence>
<feature type="signal peptide" evidence="9">
    <location>
        <begin position="1"/>
        <end position="16"/>
    </location>
</feature>
<organism evidence="10 11">
    <name type="scientific">Skeletonema marinoi</name>
    <dbReference type="NCBI Taxonomy" id="267567"/>
    <lineage>
        <taxon>Eukaryota</taxon>
        <taxon>Sar</taxon>
        <taxon>Stramenopiles</taxon>
        <taxon>Ochrophyta</taxon>
        <taxon>Bacillariophyta</taxon>
        <taxon>Coscinodiscophyceae</taxon>
        <taxon>Thalassiosirophycidae</taxon>
        <taxon>Thalassiosirales</taxon>
        <taxon>Skeletonemataceae</taxon>
        <taxon>Skeletonema</taxon>
        <taxon>Skeletonema marinoi-dohrnii complex</taxon>
    </lineage>
</organism>
<keyword evidence="10" id="KW-0489">Methyltransferase</keyword>
<accession>A0AAD8XY78</accession>
<evidence type="ECO:0000256" key="3">
    <source>
        <dbReference type="ARBA" id="ARBA00022737"/>
    </source>
</evidence>
<comment type="similarity">
    <text evidence="5">Belongs to the DPH7 family.</text>
</comment>
<dbReference type="InterPro" id="IPR036322">
    <property type="entry name" value="WD40_repeat_dom_sf"/>
</dbReference>
<evidence type="ECO:0000256" key="8">
    <source>
        <dbReference type="SAM" id="MobiDB-lite"/>
    </source>
</evidence>
<reference evidence="10" key="1">
    <citation type="submission" date="2023-06" db="EMBL/GenBank/DDBJ databases">
        <title>Survivors Of The Sea: Transcriptome response of Skeletonema marinoi to long-term dormancy.</title>
        <authorList>
            <person name="Pinder M.I.M."/>
            <person name="Kourtchenko O."/>
            <person name="Robertson E.K."/>
            <person name="Larsson T."/>
            <person name="Maumus F."/>
            <person name="Osuna-Cruz C.M."/>
            <person name="Vancaester E."/>
            <person name="Stenow R."/>
            <person name="Vandepoele K."/>
            <person name="Ploug H."/>
            <person name="Bruchert V."/>
            <person name="Godhe A."/>
            <person name="Topel M."/>
        </authorList>
    </citation>
    <scope>NUCLEOTIDE SEQUENCE</scope>
    <source>
        <strain evidence="10">R05AC</strain>
    </source>
</reference>
<evidence type="ECO:0000256" key="1">
    <source>
        <dbReference type="ARBA" id="ARBA00005156"/>
    </source>
</evidence>
<protein>
    <recommendedName>
        <fullName evidence="6">methylated diphthine methylhydrolase</fullName>
        <ecNumber evidence="6">3.1.1.97</ecNumber>
    </recommendedName>
</protein>
<dbReference type="InterPro" id="IPR052415">
    <property type="entry name" value="Diphthine_MTase"/>
</dbReference>
<dbReference type="SUPFAM" id="SSF50978">
    <property type="entry name" value="WD40 repeat-like"/>
    <property type="match status" value="1"/>
</dbReference>
<dbReference type="AlphaFoldDB" id="A0AAD8XY78"/>
<dbReference type="GO" id="GO:0061685">
    <property type="term" value="F:diphthine methylesterase activity"/>
    <property type="evidence" value="ECO:0007669"/>
    <property type="project" value="UniProtKB-EC"/>
</dbReference>
<comment type="catalytic activity">
    <reaction evidence="7">
        <text>diphthine methyl ester-[translation elongation factor 2] + H2O = diphthine-[translation elongation factor 2] + methanol + H(+)</text>
        <dbReference type="Rhea" id="RHEA:42656"/>
        <dbReference type="Rhea" id="RHEA-COMP:10172"/>
        <dbReference type="Rhea" id="RHEA-COMP:10173"/>
        <dbReference type="ChEBI" id="CHEBI:15377"/>
        <dbReference type="ChEBI" id="CHEBI:15378"/>
        <dbReference type="ChEBI" id="CHEBI:17790"/>
        <dbReference type="ChEBI" id="CHEBI:79005"/>
        <dbReference type="ChEBI" id="CHEBI:82696"/>
        <dbReference type="EC" id="3.1.1.97"/>
    </reaction>
</comment>
<dbReference type="EC" id="3.1.1.97" evidence="6"/>
<dbReference type="GO" id="GO:0005737">
    <property type="term" value="C:cytoplasm"/>
    <property type="evidence" value="ECO:0007669"/>
    <property type="project" value="TreeGrafter"/>
</dbReference>
<evidence type="ECO:0000313" key="10">
    <source>
        <dbReference type="EMBL" id="KAK1736071.1"/>
    </source>
</evidence>
<dbReference type="Proteomes" id="UP001224775">
    <property type="component" value="Unassembled WGS sequence"/>
</dbReference>
<keyword evidence="2" id="KW-0853">WD repeat</keyword>
<feature type="region of interest" description="Disordered" evidence="8">
    <location>
        <begin position="85"/>
        <end position="108"/>
    </location>
</feature>
<dbReference type="GO" id="GO:0032259">
    <property type="term" value="P:methylation"/>
    <property type="evidence" value="ECO:0007669"/>
    <property type="project" value="UniProtKB-KW"/>
</dbReference>
<dbReference type="SMART" id="SM00320">
    <property type="entry name" value="WD40"/>
    <property type="match status" value="3"/>
</dbReference>
<keyword evidence="11" id="KW-1185">Reference proteome</keyword>
<dbReference type="Gene3D" id="2.130.10.10">
    <property type="entry name" value="YVTN repeat-like/Quinoprotein amine dehydrogenase"/>
    <property type="match status" value="1"/>
</dbReference>
<dbReference type="Pfam" id="PF00400">
    <property type="entry name" value="WD40"/>
    <property type="match status" value="2"/>
</dbReference>
<gene>
    <name evidence="10" type="ORF">QTG54_013207</name>
</gene>
<dbReference type="PANTHER" id="PTHR46042:SF1">
    <property type="entry name" value="DIPHTHINE METHYLTRANSFERASE"/>
    <property type="match status" value="1"/>
</dbReference>
<keyword evidence="3" id="KW-0677">Repeat</keyword>
<evidence type="ECO:0000256" key="5">
    <source>
        <dbReference type="ARBA" id="ARBA00038092"/>
    </source>
</evidence>
<dbReference type="GO" id="GO:0008168">
    <property type="term" value="F:methyltransferase activity"/>
    <property type="evidence" value="ECO:0007669"/>
    <property type="project" value="UniProtKB-KW"/>
</dbReference>
<evidence type="ECO:0000256" key="2">
    <source>
        <dbReference type="ARBA" id="ARBA00022574"/>
    </source>
</evidence>
<evidence type="ECO:0000256" key="6">
    <source>
        <dbReference type="ARBA" id="ARBA00039131"/>
    </source>
</evidence>
<evidence type="ECO:0000256" key="7">
    <source>
        <dbReference type="ARBA" id="ARBA00047551"/>
    </source>
</evidence>
<comment type="caution">
    <text evidence="10">The sequence shown here is derived from an EMBL/GenBank/DDBJ whole genome shotgun (WGS) entry which is preliminary data.</text>
</comment>
<keyword evidence="10" id="KW-0808">Transferase</keyword>
<evidence type="ECO:0000313" key="11">
    <source>
        <dbReference type="Proteomes" id="UP001224775"/>
    </source>
</evidence>
<evidence type="ECO:0000256" key="9">
    <source>
        <dbReference type="SAM" id="SignalP"/>
    </source>
</evidence>
<dbReference type="InterPro" id="IPR001680">
    <property type="entry name" value="WD40_rpt"/>
</dbReference>
<comment type="pathway">
    <text evidence="1">Protein modification; peptidyl-diphthamide biosynthesis.</text>
</comment>
<dbReference type="GO" id="GO:0017183">
    <property type="term" value="P:protein histidyl modification to diphthamide"/>
    <property type="evidence" value="ECO:0007669"/>
    <property type="project" value="TreeGrafter"/>
</dbReference>
<dbReference type="EMBL" id="JATAAI010000030">
    <property type="protein sequence ID" value="KAK1736071.1"/>
    <property type="molecule type" value="Genomic_DNA"/>
</dbReference>
<name>A0AAD8XY78_9STRA</name>
<evidence type="ECO:0000256" key="4">
    <source>
        <dbReference type="ARBA" id="ARBA00022801"/>
    </source>
</evidence>
<proteinExistence type="inferred from homology"/>
<keyword evidence="9" id="KW-0732">Signal</keyword>
<feature type="chain" id="PRO_5042106942" description="methylated diphthine methylhydrolase" evidence="9">
    <location>
        <begin position="17"/>
        <end position="448"/>
    </location>
</feature>
<keyword evidence="4 10" id="KW-0378">Hydrolase</keyword>
<dbReference type="PANTHER" id="PTHR46042">
    <property type="entry name" value="DIPHTHINE METHYLTRANSFERASE"/>
    <property type="match status" value="1"/>
</dbReference>
<dbReference type="InterPro" id="IPR015943">
    <property type="entry name" value="WD40/YVTN_repeat-like_dom_sf"/>
</dbReference>